<dbReference type="Proteomes" id="UP000271974">
    <property type="component" value="Unassembled WGS sequence"/>
</dbReference>
<accession>A0A433SVC7</accession>
<protein>
    <submittedName>
        <fullName evidence="1">Uncharacterized protein</fullName>
    </submittedName>
</protein>
<dbReference type="AlphaFoldDB" id="A0A433SVC7"/>
<evidence type="ECO:0000313" key="2">
    <source>
        <dbReference type="Proteomes" id="UP000271974"/>
    </source>
</evidence>
<gene>
    <name evidence="1" type="ORF">EGW08_019004</name>
</gene>
<evidence type="ECO:0000313" key="1">
    <source>
        <dbReference type="EMBL" id="RUS73232.1"/>
    </source>
</evidence>
<proteinExistence type="predicted"/>
<dbReference type="EMBL" id="RQTK01000962">
    <property type="protein sequence ID" value="RUS73232.1"/>
    <property type="molecule type" value="Genomic_DNA"/>
</dbReference>
<reference evidence="1 2" key="1">
    <citation type="submission" date="2019-01" db="EMBL/GenBank/DDBJ databases">
        <title>A draft genome assembly of the solar-powered sea slug Elysia chlorotica.</title>
        <authorList>
            <person name="Cai H."/>
            <person name="Li Q."/>
            <person name="Fang X."/>
            <person name="Li J."/>
            <person name="Curtis N.E."/>
            <person name="Altenburger A."/>
            <person name="Shibata T."/>
            <person name="Feng M."/>
            <person name="Maeda T."/>
            <person name="Schwartz J.A."/>
            <person name="Shigenobu S."/>
            <person name="Lundholm N."/>
            <person name="Nishiyama T."/>
            <person name="Yang H."/>
            <person name="Hasebe M."/>
            <person name="Li S."/>
            <person name="Pierce S.K."/>
            <person name="Wang J."/>
        </authorList>
    </citation>
    <scope>NUCLEOTIDE SEQUENCE [LARGE SCALE GENOMIC DNA]</scope>
    <source>
        <strain evidence="1">EC2010</strain>
        <tissue evidence="1">Whole organism of an adult</tissue>
    </source>
</reference>
<organism evidence="1 2">
    <name type="scientific">Elysia chlorotica</name>
    <name type="common">Eastern emerald elysia</name>
    <name type="synonym">Sea slug</name>
    <dbReference type="NCBI Taxonomy" id="188477"/>
    <lineage>
        <taxon>Eukaryota</taxon>
        <taxon>Metazoa</taxon>
        <taxon>Spiralia</taxon>
        <taxon>Lophotrochozoa</taxon>
        <taxon>Mollusca</taxon>
        <taxon>Gastropoda</taxon>
        <taxon>Heterobranchia</taxon>
        <taxon>Euthyneura</taxon>
        <taxon>Panpulmonata</taxon>
        <taxon>Sacoglossa</taxon>
        <taxon>Placobranchoidea</taxon>
        <taxon>Plakobranchidae</taxon>
        <taxon>Elysia</taxon>
    </lineage>
</organism>
<name>A0A433SVC7_ELYCH</name>
<sequence>YTLSDHVLSFVEAYVQQRRENLRKKLGDLGPKSRSSSSMMEYLDLLLHDIVVDEQLEYGWENLRTLEVCRESKLPAAQRWQSAQRLMDFLIPDSPPAWRSSPGTTRNLVKGVLRNKPAVRQILRFLRYEWNNQGRVGRGKSENLLKERCKSTAWIVSAGFFSSLLLIWDELDVKNEVIKLE</sequence>
<comment type="caution">
    <text evidence="1">The sequence shown here is derived from an EMBL/GenBank/DDBJ whole genome shotgun (WGS) entry which is preliminary data.</text>
</comment>
<keyword evidence="2" id="KW-1185">Reference proteome</keyword>
<feature type="non-terminal residue" evidence="1">
    <location>
        <position position="1"/>
    </location>
</feature>
<feature type="non-terminal residue" evidence="1">
    <location>
        <position position="181"/>
    </location>
</feature>